<keyword evidence="11 14" id="KW-1133">Transmembrane helix</keyword>
<evidence type="ECO:0000256" key="11">
    <source>
        <dbReference type="ARBA" id="ARBA00022989"/>
    </source>
</evidence>
<feature type="transmembrane region" description="Helical" evidence="14">
    <location>
        <begin position="136"/>
        <end position="156"/>
    </location>
</feature>
<evidence type="ECO:0000256" key="8">
    <source>
        <dbReference type="ARBA" id="ARBA00022741"/>
    </source>
</evidence>
<dbReference type="SUPFAM" id="SSF55874">
    <property type="entry name" value="ATPase domain of HSP90 chaperone/DNA topoisomerase II/histidine kinase"/>
    <property type="match status" value="1"/>
</dbReference>
<dbReference type="Gene3D" id="1.10.287.130">
    <property type="match status" value="1"/>
</dbReference>
<feature type="domain" description="Histidine kinase" evidence="15">
    <location>
        <begin position="253"/>
        <end position="466"/>
    </location>
</feature>
<dbReference type="PANTHER" id="PTHR45528">
    <property type="entry name" value="SENSOR HISTIDINE KINASE CPXA"/>
    <property type="match status" value="1"/>
</dbReference>
<dbReference type="GO" id="GO:0005524">
    <property type="term" value="F:ATP binding"/>
    <property type="evidence" value="ECO:0007669"/>
    <property type="project" value="UniProtKB-KW"/>
</dbReference>
<dbReference type="CDD" id="cd06225">
    <property type="entry name" value="HAMP"/>
    <property type="match status" value="1"/>
</dbReference>
<dbReference type="OrthoDB" id="2359336at2"/>
<organism evidence="17 19">
    <name type="scientific">Clostridium septicum</name>
    <dbReference type="NCBI Taxonomy" id="1504"/>
    <lineage>
        <taxon>Bacteria</taxon>
        <taxon>Bacillati</taxon>
        <taxon>Bacillota</taxon>
        <taxon>Clostridia</taxon>
        <taxon>Eubacteriales</taxon>
        <taxon>Clostridiaceae</taxon>
        <taxon>Clostridium</taxon>
    </lineage>
</organism>
<dbReference type="InterPro" id="IPR003661">
    <property type="entry name" value="HisK_dim/P_dom"/>
</dbReference>
<dbReference type="SMART" id="SM00388">
    <property type="entry name" value="HisKA"/>
    <property type="match status" value="1"/>
</dbReference>
<evidence type="ECO:0000259" key="16">
    <source>
        <dbReference type="PROSITE" id="PS50885"/>
    </source>
</evidence>
<dbReference type="PRINTS" id="PR00344">
    <property type="entry name" value="BCTRLSENSOR"/>
</dbReference>
<dbReference type="SMART" id="SM00387">
    <property type="entry name" value="HATPase_c"/>
    <property type="match status" value="1"/>
</dbReference>
<sequence length="468" mass="52730">MESLKSKSIKIRLIRNFFIVIFSIIVFLNVLLLIFVRKYYYDNTEELLRNQIKVSTNFYNKYFSAASLVDVISDNVDAFWNQSNAQVEILDNKGKLLMDSIGVKDEELLKTPDIEKAINGHISRWIGNVDYYKNKIMVVSAPITSNGSVVGVIRLITSMEAVDGTIEVIVGFFLIISILVLVIGVILSILISNSIIEPINSLTLIAEKMASGDMAIRSKVKDEDEVGKLANTLNYMADELEKREQLKNEFISSVSHELRTPLTAIKGWAITLNDESTDKETLKVGFDIIEKETERLTSMVEELLDFSRLINDNISLKKANVDLDTFIIYIKNYMSPRANREGLNFKVNKLNNLGRVYIDGNRLKQILINLLDNSFKFTESGGKVSLTVSNESEYIKFIIEDNGIGISKEDLPRVKEKFFKGKTSKSQNGIGLSICDEIIKLHNGKFNINSTLGIGTVVEVIIPIEVEE</sequence>
<dbReference type="InterPro" id="IPR003660">
    <property type="entry name" value="HAMP_dom"/>
</dbReference>
<accession>A0A9N7JLV2</accession>
<dbReference type="PROSITE" id="PS50885">
    <property type="entry name" value="HAMP"/>
    <property type="match status" value="1"/>
</dbReference>
<dbReference type="Pfam" id="PF02518">
    <property type="entry name" value="HATPase_c"/>
    <property type="match status" value="1"/>
</dbReference>
<keyword evidence="13 14" id="KW-0472">Membrane</keyword>
<name>A0A9N7JLV2_CLOSE</name>
<dbReference type="InterPro" id="IPR050398">
    <property type="entry name" value="HssS/ArlS-like"/>
</dbReference>
<keyword evidence="7 14" id="KW-0812">Transmembrane</keyword>
<dbReference type="PANTHER" id="PTHR45528:SF1">
    <property type="entry name" value="SENSOR HISTIDINE KINASE CPXA"/>
    <property type="match status" value="1"/>
</dbReference>
<keyword evidence="20" id="KW-1185">Reference proteome</keyword>
<dbReference type="CDD" id="cd00082">
    <property type="entry name" value="HisKA"/>
    <property type="match status" value="1"/>
</dbReference>
<keyword evidence="10" id="KW-0067">ATP-binding</keyword>
<protein>
    <recommendedName>
        <fullName evidence="3">histidine kinase</fullName>
        <ecNumber evidence="3">2.7.13.3</ecNumber>
    </recommendedName>
</protein>
<evidence type="ECO:0000256" key="7">
    <source>
        <dbReference type="ARBA" id="ARBA00022692"/>
    </source>
</evidence>
<dbReference type="SMART" id="SM00304">
    <property type="entry name" value="HAMP"/>
    <property type="match status" value="1"/>
</dbReference>
<dbReference type="Gene3D" id="3.30.565.10">
    <property type="entry name" value="Histidine kinase-like ATPase, C-terminal domain"/>
    <property type="match status" value="1"/>
</dbReference>
<dbReference type="GO" id="GO:0005886">
    <property type="term" value="C:plasma membrane"/>
    <property type="evidence" value="ECO:0007669"/>
    <property type="project" value="UniProtKB-SubCell"/>
</dbReference>
<dbReference type="KEGG" id="csep:CP523_09905"/>
<dbReference type="AlphaFoldDB" id="A0A9N7JLV2"/>
<evidence type="ECO:0000259" key="15">
    <source>
        <dbReference type="PROSITE" id="PS50109"/>
    </source>
</evidence>
<dbReference type="GO" id="GO:0000155">
    <property type="term" value="F:phosphorelay sensor kinase activity"/>
    <property type="evidence" value="ECO:0007669"/>
    <property type="project" value="InterPro"/>
</dbReference>
<dbReference type="InterPro" id="IPR036097">
    <property type="entry name" value="HisK_dim/P_sf"/>
</dbReference>
<keyword evidence="6" id="KW-0808">Transferase</keyword>
<evidence type="ECO:0000313" key="20">
    <source>
        <dbReference type="Proteomes" id="UP001055437"/>
    </source>
</evidence>
<dbReference type="GeneID" id="303560992"/>
<reference evidence="17 19" key="1">
    <citation type="submission" date="2017-09" db="EMBL/GenBank/DDBJ databases">
        <authorList>
            <person name="Thomas P."/>
            <person name="Seyboldt C."/>
        </authorList>
    </citation>
    <scope>NUCLEOTIDE SEQUENCE [LARGE SCALE GENOMIC DNA]</scope>
    <source>
        <strain evidence="17 19">DSM 7534</strain>
    </source>
</reference>
<gene>
    <name evidence="17" type="ORF">CP523_09905</name>
    <name evidence="18" type="ORF">NH397_02245</name>
</gene>
<evidence type="ECO:0000256" key="10">
    <source>
        <dbReference type="ARBA" id="ARBA00022840"/>
    </source>
</evidence>
<dbReference type="EC" id="2.7.13.3" evidence="3"/>
<dbReference type="InterPro" id="IPR036890">
    <property type="entry name" value="HATPase_C_sf"/>
</dbReference>
<dbReference type="FunFam" id="1.10.287.130:FF:000001">
    <property type="entry name" value="Two-component sensor histidine kinase"/>
    <property type="match status" value="1"/>
</dbReference>
<dbReference type="Proteomes" id="UP001055437">
    <property type="component" value="Chromosome"/>
</dbReference>
<dbReference type="InterPro" id="IPR003594">
    <property type="entry name" value="HATPase_dom"/>
</dbReference>
<evidence type="ECO:0000256" key="6">
    <source>
        <dbReference type="ARBA" id="ARBA00022679"/>
    </source>
</evidence>
<dbReference type="Gene3D" id="3.30.450.20">
    <property type="entry name" value="PAS domain"/>
    <property type="match status" value="1"/>
</dbReference>
<evidence type="ECO:0000256" key="4">
    <source>
        <dbReference type="ARBA" id="ARBA00022475"/>
    </source>
</evidence>
<keyword evidence="5" id="KW-0597">Phosphoprotein</keyword>
<dbReference type="Pfam" id="PF00672">
    <property type="entry name" value="HAMP"/>
    <property type="match status" value="1"/>
</dbReference>
<evidence type="ECO:0000313" key="19">
    <source>
        <dbReference type="Proteomes" id="UP000280586"/>
    </source>
</evidence>
<dbReference type="SUPFAM" id="SSF158472">
    <property type="entry name" value="HAMP domain-like"/>
    <property type="match status" value="1"/>
</dbReference>
<dbReference type="RefSeq" id="WP_066676526.1">
    <property type="nucleotide sequence ID" value="NZ_CABMIZ010000017.1"/>
</dbReference>
<evidence type="ECO:0000256" key="14">
    <source>
        <dbReference type="SAM" id="Phobius"/>
    </source>
</evidence>
<comment type="catalytic activity">
    <reaction evidence="1">
        <text>ATP + protein L-histidine = ADP + protein N-phospho-L-histidine.</text>
        <dbReference type="EC" id="2.7.13.3"/>
    </reaction>
</comment>
<dbReference type="Gene3D" id="1.10.8.500">
    <property type="entry name" value="HAMP domain in histidine kinase"/>
    <property type="match status" value="1"/>
</dbReference>
<evidence type="ECO:0000313" key="17">
    <source>
        <dbReference type="EMBL" id="AYE34690.1"/>
    </source>
</evidence>
<dbReference type="EMBL" id="CP023671">
    <property type="protein sequence ID" value="AYE34690.1"/>
    <property type="molecule type" value="Genomic_DNA"/>
</dbReference>
<evidence type="ECO:0000256" key="5">
    <source>
        <dbReference type="ARBA" id="ARBA00022553"/>
    </source>
</evidence>
<evidence type="ECO:0000256" key="12">
    <source>
        <dbReference type="ARBA" id="ARBA00023012"/>
    </source>
</evidence>
<feature type="transmembrane region" description="Helical" evidence="14">
    <location>
        <begin position="168"/>
        <end position="191"/>
    </location>
</feature>
<proteinExistence type="predicted"/>
<dbReference type="SUPFAM" id="SSF47384">
    <property type="entry name" value="Homodimeric domain of signal transducing histidine kinase"/>
    <property type="match status" value="1"/>
</dbReference>
<dbReference type="InterPro" id="IPR005467">
    <property type="entry name" value="His_kinase_dom"/>
</dbReference>
<evidence type="ECO:0000256" key="9">
    <source>
        <dbReference type="ARBA" id="ARBA00022777"/>
    </source>
</evidence>
<reference evidence="18" key="2">
    <citation type="submission" date="2022-06" db="EMBL/GenBank/DDBJ databases">
        <authorList>
            <person name="Holder M.E."/>
            <person name="Ajami N.J."/>
            <person name="Petrosino J.F."/>
        </authorList>
    </citation>
    <scope>NUCLEOTIDE SEQUENCE</scope>
    <source>
        <strain evidence="18">RMA 8861</strain>
    </source>
</reference>
<evidence type="ECO:0000256" key="13">
    <source>
        <dbReference type="ARBA" id="ARBA00023136"/>
    </source>
</evidence>
<keyword evidence="4" id="KW-1003">Cell membrane</keyword>
<dbReference type="InterPro" id="IPR004358">
    <property type="entry name" value="Sig_transdc_His_kin-like_C"/>
</dbReference>
<keyword evidence="12" id="KW-0902">Two-component regulatory system</keyword>
<evidence type="ECO:0000256" key="3">
    <source>
        <dbReference type="ARBA" id="ARBA00012438"/>
    </source>
</evidence>
<keyword evidence="8" id="KW-0547">Nucleotide-binding</keyword>
<dbReference type="PROSITE" id="PS50109">
    <property type="entry name" value="HIS_KIN"/>
    <property type="match status" value="1"/>
</dbReference>
<feature type="domain" description="HAMP" evidence="16">
    <location>
        <begin position="193"/>
        <end position="245"/>
    </location>
</feature>
<evidence type="ECO:0000256" key="1">
    <source>
        <dbReference type="ARBA" id="ARBA00000085"/>
    </source>
</evidence>
<evidence type="ECO:0000256" key="2">
    <source>
        <dbReference type="ARBA" id="ARBA00004651"/>
    </source>
</evidence>
<comment type="subcellular location">
    <subcellularLocation>
        <location evidence="2">Cell membrane</location>
        <topology evidence="2">Multi-pass membrane protein</topology>
    </subcellularLocation>
</comment>
<dbReference type="Pfam" id="PF00512">
    <property type="entry name" value="HisKA"/>
    <property type="match status" value="1"/>
</dbReference>
<keyword evidence="9 17" id="KW-0418">Kinase</keyword>
<evidence type="ECO:0000313" key="18">
    <source>
        <dbReference type="EMBL" id="USS01284.1"/>
    </source>
</evidence>
<dbReference type="Proteomes" id="UP000280586">
    <property type="component" value="Chromosome"/>
</dbReference>
<feature type="transmembrane region" description="Helical" evidence="14">
    <location>
        <begin position="12"/>
        <end position="36"/>
    </location>
</feature>
<dbReference type="EMBL" id="CP099799">
    <property type="protein sequence ID" value="USS01284.1"/>
    <property type="molecule type" value="Genomic_DNA"/>
</dbReference>